<dbReference type="InterPro" id="IPR023578">
    <property type="entry name" value="Ras_GEF_dom_sf"/>
</dbReference>
<organism evidence="6 7">
    <name type="scientific">Orchesella dallaii</name>
    <dbReference type="NCBI Taxonomy" id="48710"/>
    <lineage>
        <taxon>Eukaryota</taxon>
        <taxon>Metazoa</taxon>
        <taxon>Ecdysozoa</taxon>
        <taxon>Arthropoda</taxon>
        <taxon>Hexapoda</taxon>
        <taxon>Collembola</taxon>
        <taxon>Entomobryomorpha</taxon>
        <taxon>Entomobryoidea</taxon>
        <taxon>Orchesellidae</taxon>
        <taxon>Orchesellinae</taxon>
        <taxon>Orchesella</taxon>
    </lineage>
</organism>
<dbReference type="Proteomes" id="UP001642540">
    <property type="component" value="Unassembled WGS sequence"/>
</dbReference>
<evidence type="ECO:0000259" key="4">
    <source>
        <dbReference type="PROSITE" id="PS50009"/>
    </source>
</evidence>
<evidence type="ECO:0000313" key="6">
    <source>
        <dbReference type="EMBL" id="CAL8114310.1"/>
    </source>
</evidence>
<feature type="compositionally biased region" description="Low complexity" evidence="3">
    <location>
        <begin position="326"/>
        <end position="351"/>
    </location>
</feature>
<protein>
    <recommendedName>
        <fullName evidence="8">Ras-GEF domain-containing family member 1B</fullName>
    </recommendedName>
</protein>
<feature type="region of interest" description="Disordered" evidence="3">
    <location>
        <begin position="297"/>
        <end position="316"/>
    </location>
</feature>
<keyword evidence="7" id="KW-1185">Reference proteome</keyword>
<keyword evidence="1 2" id="KW-0344">Guanine-nucleotide releasing factor</keyword>
<evidence type="ECO:0000256" key="2">
    <source>
        <dbReference type="PROSITE-ProRule" id="PRU00168"/>
    </source>
</evidence>
<feature type="region of interest" description="Disordered" evidence="3">
    <location>
        <begin position="1"/>
        <end position="32"/>
    </location>
</feature>
<dbReference type="PROSITE" id="PS50212">
    <property type="entry name" value="RASGEF_NTER"/>
    <property type="match status" value="1"/>
</dbReference>
<dbReference type="Gene3D" id="1.10.840.10">
    <property type="entry name" value="Ras guanine-nucleotide exchange factors catalytic domain"/>
    <property type="match status" value="1"/>
</dbReference>
<dbReference type="InterPro" id="IPR036964">
    <property type="entry name" value="RASGEF_cat_dom_sf"/>
</dbReference>
<dbReference type="Pfam" id="PF00618">
    <property type="entry name" value="RasGEF_N"/>
    <property type="match status" value="1"/>
</dbReference>
<evidence type="ECO:0000256" key="3">
    <source>
        <dbReference type="SAM" id="MobiDB-lite"/>
    </source>
</evidence>
<gene>
    <name evidence="6" type="ORF">ODALV1_LOCUS16409</name>
</gene>
<dbReference type="SMART" id="SM00147">
    <property type="entry name" value="RasGEF"/>
    <property type="match status" value="1"/>
</dbReference>
<dbReference type="InterPro" id="IPR019804">
    <property type="entry name" value="Ras_G-nucl-exch_fac_CS"/>
</dbReference>
<dbReference type="InterPro" id="IPR008937">
    <property type="entry name" value="Ras-like_GEF"/>
</dbReference>
<proteinExistence type="predicted"/>
<dbReference type="SMART" id="SM00229">
    <property type="entry name" value="RasGEFN"/>
    <property type="match status" value="1"/>
</dbReference>
<dbReference type="Pfam" id="PF00617">
    <property type="entry name" value="RasGEF"/>
    <property type="match status" value="1"/>
</dbReference>
<feature type="compositionally biased region" description="Low complexity" evidence="3">
    <location>
        <begin position="669"/>
        <end position="680"/>
    </location>
</feature>
<comment type="caution">
    <text evidence="6">The sequence shown here is derived from an EMBL/GenBank/DDBJ whole genome shotgun (WGS) entry which is preliminary data.</text>
</comment>
<dbReference type="PROSITE" id="PS00720">
    <property type="entry name" value="RASGEF"/>
    <property type="match status" value="1"/>
</dbReference>
<evidence type="ECO:0000256" key="1">
    <source>
        <dbReference type="ARBA" id="ARBA00022658"/>
    </source>
</evidence>
<dbReference type="InterPro" id="IPR000651">
    <property type="entry name" value="Ras-like_Gua-exchang_fac_N"/>
</dbReference>
<reference evidence="6 7" key="1">
    <citation type="submission" date="2024-08" db="EMBL/GenBank/DDBJ databases">
        <authorList>
            <person name="Cucini C."/>
            <person name="Frati F."/>
        </authorList>
    </citation>
    <scope>NUCLEOTIDE SEQUENCE [LARGE SCALE GENOMIC DNA]</scope>
</reference>
<feature type="domain" description="N-terminal Ras-GEF" evidence="5">
    <location>
        <begin position="96"/>
        <end position="225"/>
    </location>
</feature>
<dbReference type="CDD" id="cd06224">
    <property type="entry name" value="REM"/>
    <property type="match status" value="1"/>
</dbReference>
<evidence type="ECO:0000313" key="7">
    <source>
        <dbReference type="Proteomes" id="UP001642540"/>
    </source>
</evidence>
<feature type="region of interest" description="Disordered" evidence="3">
    <location>
        <begin position="326"/>
        <end position="354"/>
    </location>
</feature>
<feature type="domain" description="Ras-GEF" evidence="4">
    <location>
        <begin position="259"/>
        <end position="560"/>
    </location>
</feature>
<feature type="region of interest" description="Disordered" evidence="3">
    <location>
        <begin position="651"/>
        <end position="680"/>
    </location>
</feature>
<evidence type="ECO:0000259" key="5">
    <source>
        <dbReference type="PROSITE" id="PS50212"/>
    </source>
</evidence>
<dbReference type="Gene3D" id="1.20.870.10">
    <property type="entry name" value="Son of sevenless (SoS) protein Chain: S domain 1"/>
    <property type="match status" value="1"/>
</dbReference>
<feature type="region of interest" description="Disordered" evidence="3">
    <location>
        <begin position="38"/>
        <end position="57"/>
    </location>
</feature>
<dbReference type="EMBL" id="CAXLJM020000049">
    <property type="protein sequence ID" value="CAL8114310.1"/>
    <property type="molecule type" value="Genomic_DNA"/>
</dbReference>
<dbReference type="InterPro" id="IPR001895">
    <property type="entry name" value="RASGEF_cat_dom"/>
</dbReference>
<dbReference type="PANTHER" id="PTHR23113:SF356">
    <property type="entry name" value="FI05912P-RELATED"/>
    <property type="match status" value="1"/>
</dbReference>
<dbReference type="PANTHER" id="PTHR23113">
    <property type="entry name" value="GUANINE NUCLEOTIDE EXCHANGE FACTOR"/>
    <property type="match status" value="1"/>
</dbReference>
<evidence type="ECO:0008006" key="8">
    <source>
        <dbReference type="Google" id="ProtNLM"/>
    </source>
</evidence>
<sequence length="680" mass="74242">MSQPHQLNTSSLSPGSSDSGQQQTQQQIQQLQQSIQSLGVGSGAGGGSSSNPTVASQQQAQLSAQCVRPPIPSCSSAVVSNPVLQKEWEKVGLVFQDSNLVSGTLDALIQHLVPTPNYYPDRAFVFAFLLSSRLHVRPHELLGTVFRLAFTAPENSSNYQTEDQIKIVAHMVQLLGEWAELFPYDFRDDKMMAHVRAITQKCVSIDPPVRKDVSFLLTSLLARLTALERYEAFLHKNAVETPLESQAMTAPSILAICPDPNLLAEQLTHIELERLSHIGPEEFVQAFVKEIGGPAGVSGPSTSTNNPIVGSNSTITNGVGGANGSISGSTISSSSDGRPGAAPPTAGASSSMKESRKTRNLESYVKWFNRLCYIISSDVCKATKKKLRVRYIEYWVEVAKECFNIGNFNSLMAIITGLNMSPVLRMKKTWGKVNCDLLSSLEQHMDPSSNFASYRSLLKSVVWHTTNPSSDARAKTVIPFFSLLIKDLYFLHQGCASRLPNGHINFEKCWQLAKQVTEVMTWQQVQCAIPKVPTIMGSIQTIPVLGENALLLASFECEPPETPEEKERLKQLQEEANLLLQMTNEVHNLVLPSTSAASLTCSSQFLPQPYVLVTSMDSSVPTIFLEQGHTQAQIEISQELLSLGPTSSSCGNCEVTSSSQDEEGQNNESHLPLPHISSPS</sequence>
<feature type="compositionally biased region" description="Polar residues" evidence="3">
    <location>
        <begin position="299"/>
        <end position="316"/>
    </location>
</feature>
<accession>A0ABP1QXV1</accession>
<dbReference type="SUPFAM" id="SSF48366">
    <property type="entry name" value="Ras GEF"/>
    <property type="match status" value="1"/>
</dbReference>
<dbReference type="PROSITE" id="PS50009">
    <property type="entry name" value="RASGEF_CAT"/>
    <property type="match status" value="1"/>
</dbReference>
<name>A0ABP1QXV1_9HEXA</name>